<keyword evidence="2" id="KW-1185">Reference proteome</keyword>
<dbReference type="RefSeq" id="WP_191706570.1">
    <property type="nucleotide sequence ID" value="NZ_JACSQA010000004.1"/>
</dbReference>
<organism evidence="1 2">
    <name type="scientific">Ureibacillus galli</name>
    <dbReference type="NCBI Taxonomy" id="2762222"/>
    <lineage>
        <taxon>Bacteria</taxon>
        <taxon>Bacillati</taxon>
        <taxon>Bacillota</taxon>
        <taxon>Bacilli</taxon>
        <taxon>Bacillales</taxon>
        <taxon>Caryophanaceae</taxon>
        <taxon>Ureibacillus</taxon>
    </lineage>
</organism>
<gene>
    <name evidence="1" type="ORF">H9636_05250</name>
</gene>
<protein>
    <submittedName>
        <fullName evidence="1">Uncharacterized protein</fullName>
    </submittedName>
</protein>
<reference evidence="1 2" key="1">
    <citation type="submission" date="2020-08" db="EMBL/GenBank/DDBJ databases">
        <title>A Genomic Blueprint of the Chicken Gut Microbiome.</title>
        <authorList>
            <person name="Gilroy R."/>
            <person name="Ravi A."/>
            <person name="Getino M."/>
            <person name="Pursley I."/>
            <person name="Horton D.L."/>
            <person name="Alikhan N.-F."/>
            <person name="Baker D."/>
            <person name="Gharbi K."/>
            <person name="Hall N."/>
            <person name="Watson M."/>
            <person name="Adriaenssens E.M."/>
            <person name="Foster-Nyarko E."/>
            <person name="Jarju S."/>
            <person name="Secka A."/>
            <person name="Antonio M."/>
            <person name="Oren A."/>
            <person name="Chaudhuri R."/>
            <person name="La Ragione R.M."/>
            <person name="Hildebrand F."/>
            <person name="Pallen M.J."/>
        </authorList>
    </citation>
    <scope>NUCLEOTIDE SEQUENCE [LARGE SCALE GENOMIC DNA]</scope>
    <source>
        <strain evidence="1 2">Re31</strain>
    </source>
</reference>
<comment type="caution">
    <text evidence="1">The sequence shown here is derived from an EMBL/GenBank/DDBJ whole genome shotgun (WGS) entry which is preliminary data.</text>
</comment>
<accession>A0ABR8X9Q5</accession>
<name>A0ABR8X9Q5_9BACL</name>
<dbReference type="EMBL" id="JACSQA010000004">
    <property type="protein sequence ID" value="MBD8026059.1"/>
    <property type="molecule type" value="Genomic_DNA"/>
</dbReference>
<sequence length="215" mass="24584">MYYNFASNFPYNNSVLPCAYKFPNNNQRKPIVELDFIPADTPFQYLTLLASGSKKLIRTFTDWRNFVKENPLHIDLELLNHFGKELLFHADGGFVSANYQVIGNSLSFEQFRKLFGYLGISMKFFEDHVDYICEAGDCKSYSGYICNPSTCSRLINFGQYNSNVCDYCVDPYGRPYPIGGVSCFPNGIYYECLECDQWVPTSIPCSPPSSFKFGM</sequence>
<proteinExistence type="predicted"/>
<evidence type="ECO:0000313" key="1">
    <source>
        <dbReference type="EMBL" id="MBD8026059.1"/>
    </source>
</evidence>
<evidence type="ECO:0000313" key="2">
    <source>
        <dbReference type="Proteomes" id="UP000640930"/>
    </source>
</evidence>
<dbReference type="Proteomes" id="UP000640930">
    <property type="component" value="Unassembled WGS sequence"/>
</dbReference>